<dbReference type="Proteomes" id="UP000241769">
    <property type="component" value="Unassembled WGS sequence"/>
</dbReference>
<dbReference type="InParanoid" id="A0A2P6NKA3"/>
<dbReference type="Gene3D" id="3.30.70.1620">
    <property type="match status" value="1"/>
</dbReference>
<keyword evidence="4" id="KW-0547">Nucleotide-binding</keyword>
<evidence type="ECO:0000256" key="4">
    <source>
        <dbReference type="ARBA" id="ARBA00022741"/>
    </source>
</evidence>
<dbReference type="GO" id="GO:0005524">
    <property type="term" value="F:ATP binding"/>
    <property type="evidence" value="ECO:0007669"/>
    <property type="project" value="UniProtKB-KW"/>
</dbReference>
<dbReference type="FunFam" id="3.40.50.300:FF:000385">
    <property type="entry name" value="Structural maintenance of chromosomes 2"/>
    <property type="match status" value="1"/>
</dbReference>
<organism evidence="15 16">
    <name type="scientific">Planoprotostelium fungivorum</name>
    <dbReference type="NCBI Taxonomy" id="1890364"/>
    <lineage>
        <taxon>Eukaryota</taxon>
        <taxon>Amoebozoa</taxon>
        <taxon>Evosea</taxon>
        <taxon>Variosea</taxon>
        <taxon>Cavosteliida</taxon>
        <taxon>Cavosteliaceae</taxon>
        <taxon>Planoprotostelium</taxon>
    </lineage>
</organism>
<keyword evidence="5" id="KW-0498">Mitosis</keyword>
<dbReference type="Pfam" id="PF06470">
    <property type="entry name" value="SMC_hinge"/>
    <property type="match status" value="1"/>
</dbReference>
<feature type="coiled-coil region" evidence="12">
    <location>
        <begin position="443"/>
        <end position="508"/>
    </location>
</feature>
<dbReference type="STRING" id="1890364.A0A2P6NKA3"/>
<dbReference type="FunCoup" id="A0A2P6NKA3">
    <property type="interactions" value="626"/>
</dbReference>
<dbReference type="FunFam" id="1.20.1060.20:FF:000005">
    <property type="entry name" value="Structural maintenance of chromosomes 2"/>
    <property type="match status" value="1"/>
</dbReference>
<accession>A0A2P6NKA3</accession>
<evidence type="ECO:0000256" key="10">
    <source>
        <dbReference type="ARBA" id="ARBA00023306"/>
    </source>
</evidence>
<feature type="compositionally biased region" description="Basic and acidic residues" evidence="13">
    <location>
        <begin position="852"/>
        <end position="871"/>
    </location>
</feature>
<evidence type="ECO:0000256" key="5">
    <source>
        <dbReference type="ARBA" id="ARBA00022776"/>
    </source>
</evidence>
<evidence type="ECO:0000256" key="9">
    <source>
        <dbReference type="ARBA" id="ARBA00023242"/>
    </source>
</evidence>
<dbReference type="GO" id="GO:0051301">
    <property type="term" value="P:cell division"/>
    <property type="evidence" value="ECO:0007669"/>
    <property type="project" value="UniProtKB-KW"/>
</dbReference>
<name>A0A2P6NKA3_9EUKA</name>
<feature type="region of interest" description="Disordered" evidence="13">
    <location>
        <begin position="846"/>
        <end position="871"/>
    </location>
</feature>
<dbReference type="Gene3D" id="1.10.287.1490">
    <property type="match status" value="1"/>
</dbReference>
<evidence type="ECO:0000256" key="2">
    <source>
        <dbReference type="ARBA" id="ARBA00005231"/>
    </source>
</evidence>
<feature type="compositionally biased region" description="Basic and acidic residues" evidence="13">
    <location>
        <begin position="332"/>
        <end position="351"/>
    </location>
</feature>
<dbReference type="GO" id="GO:0000793">
    <property type="term" value="C:condensed chromosome"/>
    <property type="evidence" value="ECO:0007669"/>
    <property type="project" value="UniProtKB-ARBA"/>
</dbReference>
<dbReference type="GO" id="GO:0030261">
    <property type="term" value="P:chromosome condensation"/>
    <property type="evidence" value="ECO:0007669"/>
    <property type="project" value="UniProtKB-KW"/>
</dbReference>
<dbReference type="CDD" id="cd03273">
    <property type="entry name" value="ABC_SMC2_euk"/>
    <property type="match status" value="1"/>
</dbReference>
<keyword evidence="6" id="KW-0067">ATP-binding</keyword>
<keyword evidence="16" id="KW-1185">Reference proteome</keyword>
<keyword evidence="3" id="KW-0132">Cell division</keyword>
<dbReference type="SUPFAM" id="SSF75553">
    <property type="entry name" value="Smc hinge domain"/>
    <property type="match status" value="1"/>
</dbReference>
<dbReference type="GO" id="GO:0016887">
    <property type="term" value="F:ATP hydrolysis activity"/>
    <property type="evidence" value="ECO:0007669"/>
    <property type="project" value="InterPro"/>
</dbReference>
<evidence type="ECO:0000256" key="8">
    <source>
        <dbReference type="ARBA" id="ARBA00023067"/>
    </source>
</evidence>
<dbReference type="GO" id="GO:0098813">
    <property type="term" value="P:nuclear chromosome segregation"/>
    <property type="evidence" value="ECO:0007669"/>
    <property type="project" value="UniProtKB-ARBA"/>
</dbReference>
<dbReference type="EMBL" id="MDYQ01000064">
    <property type="protein sequence ID" value="PRP84393.1"/>
    <property type="molecule type" value="Genomic_DNA"/>
</dbReference>
<evidence type="ECO:0000256" key="1">
    <source>
        <dbReference type="ARBA" id="ARBA00004123"/>
    </source>
</evidence>
<dbReference type="GO" id="GO:0031981">
    <property type="term" value="C:nuclear lumen"/>
    <property type="evidence" value="ECO:0007669"/>
    <property type="project" value="UniProtKB-ARBA"/>
</dbReference>
<dbReference type="AlphaFoldDB" id="A0A2P6NKA3"/>
<dbReference type="InterPro" id="IPR027120">
    <property type="entry name" value="Smc2_ABC"/>
</dbReference>
<dbReference type="SMART" id="SM00968">
    <property type="entry name" value="SMC_hinge"/>
    <property type="match status" value="1"/>
</dbReference>
<evidence type="ECO:0000313" key="16">
    <source>
        <dbReference type="Proteomes" id="UP000241769"/>
    </source>
</evidence>
<dbReference type="PIRSF" id="PIRSF005719">
    <property type="entry name" value="SMC"/>
    <property type="match status" value="1"/>
</dbReference>
<dbReference type="FunFam" id="3.40.50.300:FF:000278">
    <property type="entry name" value="Structural maintenance of chromosomes 2"/>
    <property type="match status" value="1"/>
</dbReference>
<evidence type="ECO:0000313" key="15">
    <source>
        <dbReference type="EMBL" id="PRP84393.1"/>
    </source>
</evidence>
<dbReference type="InterPro" id="IPR003395">
    <property type="entry name" value="RecF/RecN/SMC_N"/>
</dbReference>
<gene>
    <name evidence="15" type="ORF">PROFUN_08258</name>
</gene>
<evidence type="ECO:0000256" key="6">
    <source>
        <dbReference type="ARBA" id="ARBA00022840"/>
    </source>
</evidence>
<protein>
    <recommendedName>
        <fullName evidence="11">Structural maintenance of chromosomes protein</fullName>
    </recommendedName>
</protein>
<evidence type="ECO:0000259" key="14">
    <source>
        <dbReference type="SMART" id="SM00968"/>
    </source>
</evidence>
<comment type="similarity">
    <text evidence="2">Belongs to the SMC family. SMC2 subfamily.</text>
</comment>
<feature type="domain" description="SMC hinge" evidence="14">
    <location>
        <begin position="519"/>
        <end position="638"/>
    </location>
</feature>
<dbReference type="InterPro" id="IPR010935">
    <property type="entry name" value="SMC_hinge"/>
</dbReference>
<dbReference type="GO" id="GO:0000280">
    <property type="term" value="P:nuclear division"/>
    <property type="evidence" value="ECO:0007669"/>
    <property type="project" value="UniProtKB-ARBA"/>
</dbReference>
<dbReference type="Gene3D" id="3.40.50.300">
    <property type="entry name" value="P-loop containing nucleotide triphosphate hydrolases"/>
    <property type="match status" value="2"/>
</dbReference>
<keyword evidence="10" id="KW-0131">Cell cycle</keyword>
<proteinExistence type="inferred from homology"/>
<dbReference type="GO" id="GO:0000796">
    <property type="term" value="C:condensin complex"/>
    <property type="evidence" value="ECO:0007669"/>
    <property type="project" value="UniProtKB-ARBA"/>
</dbReference>
<evidence type="ECO:0000256" key="11">
    <source>
        <dbReference type="PIRNR" id="PIRNR005719"/>
    </source>
</evidence>
<keyword evidence="8" id="KW-0226">DNA condensation</keyword>
<dbReference type="OrthoDB" id="10255539at2759"/>
<evidence type="ECO:0000256" key="12">
    <source>
        <dbReference type="SAM" id="Coils"/>
    </source>
</evidence>
<comment type="caution">
    <text evidence="15">The sequence shown here is derived from an EMBL/GenBank/DDBJ whole genome shotgun (WGS) entry which is preliminary data.</text>
</comment>
<evidence type="ECO:0000256" key="7">
    <source>
        <dbReference type="ARBA" id="ARBA00023054"/>
    </source>
</evidence>
<dbReference type="InterPro" id="IPR036277">
    <property type="entry name" value="SMC_hinge_sf"/>
</dbReference>
<dbReference type="InterPro" id="IPR024704">
    <property type="entry name" value="SMC"/>
</dbReference>
<keyword evidence="9 11" id="KW-0539">Nucleus</keyword>
<feature type="region of interest" description="Disordered" evidence="13">
    <location>
        <begin position="250"/>
        <end position="271"/>
    </location>
</feature>
<dbReference type="Gene3D" id="1.20.1060.20">
    <property type="match status" value="1"/>
</dbReference>
<evidence type="ECO:0000256" key="3">
    <source>
        <dbReference type="ARBA" id="ARBA00022618"/>
    </source>
</evidence>
<feature type="coiled-coil region" evidence="12">
    <location>
        <begin position="963"/>
        <end position="1026"/>
    </location>
</feature>
<keyword evidence="7 12" id="KW-0175">Coiled coil</keyword>
<feature type="compositionally biased region" description="Basic and acidic residues" evidence="13">
    <location>
        <begin position="255"/>
        <end position="271"/>
    </location>
</feature>
<feature type="region of interest" description="Disordered" evidence="13">
    <location>
        <begin position="323"/>
        <end position="351"/>
    </location>
</feature>
<dbReference type="Pfam" id="PF02463">
    <property type="entry name" value="SMC_N"/>
    <property type="match status" value="1"/>
</dbReference>
<comment type="subcellular location">
    <subcellularLocation>
        <location evidence="1 11">Nucleus</location>
    </subcellularLocation>
</comment>
<dbReference type="PANTHER" id="PTHR43977">
    <property type="entry name" value="STRUCTURAL MAINTENANCE OF CHROMOSOMES PROTEIN 3"/>
    <property type="match status" value="1"/>
</dbReference>
<dbReference type="SUPFAM" id="SSF52540">
    <property type="entry name" value="P-loop containing nucleoside triphosphate hydrolases"/>
    <property type="match status" value="1"/>
</dbReference>
<evidence type="ECO:0000256" key="13">
    <source>
        <dbReference type="SAM" id="MobiDB-lite"/>
    </source>
</evidence>
<sequence length="1176" mass="134764">MYIEEIVVDGFKSYATRTVIAGFDPTFNAVTGLNGSGKSNILDAICFVLGITNLSQVRVNNLQELVYKQGQAGITKASVTIVFNNQNPKQSPVGYESYERITINRQVVIGGRNKYLINGHTAQVQRVQNLFHSVQLNVNNPHFLIMQGRITKVINMKPPEMLAMIEEAAGTRMYEEKKLHSLRIIEKKSKKVEEIDKILKEDITPTLENLERERTHYSKFIKNQTEIQELSRVSVAYEYVKAKRLMDSSSSGVEQLEKRKEEATEQRKSVEAGIEQKAKKLKEVMSKKEKDMEGGYKQVEKSVEALSKELVKLSSELQHLQENVATEEEKETELQKNVEETKQQVAKKEKELDQHLKTNKKYEDAQKKNSEQMVEYQRQYETLCTGISSDSAGSKTLSKQLMDAEKQVLDCVSGAKQCNMRVEHMTRELKEKKVAAQSIGKEYTELSNKAKALTKSVTQLKEELKKYHYDENAHMELIQNKRSQEAVIMKLREEVEQLQSQVSGLEFRYADPEKNFDRTRVKGLVANLIQVKDPQSSMALEVTAGGKLYNVIVDTEDTAKQLLKNGRLQKRVTILPLNNINRRKVEKNVLSKARDMVGDQAHIALSLVVFDDELEAAMNFVFGNTFVCDNSSIAKKITFHDDIKTRSVTRQGDIFDPAGTLTGGSRAQAGSLLEKLTKVNAKVNELHVEEEKLRDIHERLRKMEEAAVNCKDQKRQYDLKAHELQLLQTRLEQSSHGQLLERCKEIEEELTEAKEAAEENTKKEQEARDLCEDLKSQLKNFSSTREDRMRDLEKRMNALKKEEGKSTKEMKEKQQEAELIRAEIDSLHTETKRFNEEIESTRQTITSMNKSVESKLRETEKKKNNLEREEETLNEKKAHMMTTDKSISALMQEKDNLSKELTDLDIELKKIEHNIARTHKDSKDAGKYVEQLVEKYPWISKEKQFFGKPNTAFDFKARDPEQVQKQLNELQEEQMKLSKQVNKKVMSMFEKAEQEYKDLMNKKAIIEKDKEKIESVIEELDGQKTKALESTWIKVNKDFGSIFSTLLPGTTSKLEIPEGKTLMDGLEMKVAFGGVWKDSLSELSGGQRSLLALSLILSLLLFKPAPMYILDEIDAALDLSHTQNIGQMLKNHFSQSQFIVVSLKEDMFRNANVLFRTKFVEGVSTVTRTDRTKKTK</sequence>
<dbReference type="InterPro" id="IPR027417">
    <property type="entry name" value="P-loop_NTPase"/>
</dbReference>
<reference evidence="15 16" key="1">
    <citation type="journal article" date="2018" name="Genome Biol. Evol.">
        <title>Multiple Roots of Fruiting Body Formation in Amoebozoa.</title>
        <authorList>
            <person name="Hillmann F."/>
            <person name="Forbes G."/>
            <person name="Novohradska S."/>
            <person name="Ferling I."/>
            <person name="Riege K."/>
            <person name="Groth M."/>
            <person name="Westermann M."/>
            <person name="Marz M."/>
            <person name="Spaller T."/>
            <person name="Winckler T."/>
            <person name="Schaap P."/>
            <person name="Glockner G."/>
        </authorList>
    </citation>
    <scope>NUCLEOTIDE SEQUENCE [LARGE SCALE GENOMIC DNA]</scope>
    <source>
        <strain evidence="15 16">Jena</strain>
    </source>
</reference>